<organism evidence="1 2">
    <name type="scientific">Saccharibacillus endophyticus</name>
    <dbReference type="NCBI Taxonomy" id="2060666"/>
    <lineage>
        <taxon>Bacteria</taxon>
        <taxon>Bacillati</taxon>
        <taxon>Bacillota</taxon>
        <taxon>Bacilli</taxon>
        <taxon>Bacillales</taxon>
        <taxon>Paenibacillaceae</taxon>
        <taxon>Saccharibacillus</taxon>
    </lineage>
</organism>
<proteinExistence type="predicted"/>
<name>A0ABQ1ZV21_9BACL</name>
<evidence type="ECO:0000313" key="1">
    <source>
        <dbReference type="EMBL" id="GGH77306.1"/>
    </source>
</evidence>
<dbReference type="EMBL" id="BMDD01000002">
    <property type="protein sequence ID" value="GGH77306.1"/>
    <property type="molecule type" value="Genomic_DNA"/>
</dbReference>
<reference evidence="2" key="1">
    <citation type="journal article" date="2019" name="Int. J. Syst. Evol. Microbiol.">
        <title>The Global Catalogue of Microorganisms (GCM) 10K type strain sequencing project: providing services to taxonomists for standard genome sequencing and annotation.</title>
        <authorList>
            <consortium name="The Broad Institute Genomics Platform"/>
            <consortium name="The Broad Institute Genome Sequencing Center for Infectious Disease"/>
            <person name="Wu L."/>
            <person name="Ma J."/>
        </authorList>
    </citation>
    <scope>NUCLEOTIDE SEQUENCE [LARGE SCALE GENOMIC DNA]</scope>
    <source>
        <strain evidence="2">CCM 8702</strain>
    </source>
</reference>
<dbReference type="Gene3D" id="1.10.3210.10">
    <property type="entry name" value="Hypothetical protein af1432"/>
    <property type="match status" value="1"/>
</dbReference>
<evidence type="ECO:0008006" key="3">
    <source>
        <dbReference type="Google" id="ProtNLM"/>
    </source>
</evidence>
<dbReference type="SUPFAM" id="SSF109604">
    <property type="entry name" value="HD-domain/PDEase-like"/>
    <property type="match status" value="1"/>
</dbReference>
<protein>
    <recommendedName>
        <fullName evidence="3">HD domain-containing protein</fullName>
    </recommendedName>
</protein>
<evidence type="ECO:0000313" key="2">
    <source>
        <dbReference type="Proteomes" id="UP000605427"/>
    </source>
</evidence>
<dbReference type="Pfam" id="PF13328">
    <property type="entry name" value="HD_4"/>
    <property type="match status" value="1"/>
</dbReference>
<keyword evidence="2" id="KW-1185">Reference proteome</keyword>
<sequence>MSTLARAIALAAQYHEGQTDKGGRPYVFHPLRLMLKALTEEEQIAAVLHDTIEDTDLTLDDLRKEGFSDEIVEAIDRLSRREEETYHEFILRIKENRLAARVKILDLQDNMDLTRIKKPSEKDQKRLLKYSRALDTLLSHDEAQEADGQTPDA</sequence>
<dbReference type="Proteomes" id="UP000605427">
    <property type="component" value="Unassembled WGS sequence"/>
</dbReference>
<gene>
    <name evidence="1" type="ORF">GCM10007362_20860</name>
</gene>
<dbReference type="RefSeq" id="WP_172243197.1">
    <property type="nucleotide sequence ID" value="NZ_BMDD01000002.1"/>
</dbReference>
<comment type="caution">
    <text evidence="1">The sequence shown here is derived from an EMBL/GenBank/DDBJ whole genome shotgun (WGS) entry which is preliminary data.</text>
</comment>
<accession>A0ABQ1ZV21</accession>